<protein>
    <submittedName>
        <fullName evidence="3">Uncharacterized protein</fullName>
    </submittedName>
</protein>
<reference evidence="3 4" key="1">
    <citation type="journal article" date="2023" name="Commun. Biol.">
        <title>Reorganization of the ancestral sex-determining regions during the evolution of trioecy in Pleodorina starrii.</title>
        <authorList>
            <person name="Takahashi K."/>
            <person name="Suzuki S."/>
            <person name="Kawai-Toyooka H."/>
            <person name="Yamamoto K."/>
            <person name="Hamaji T."/>
            <person name="Ootsuki R."/>
            <person name="Yamaguchi H."/>
            <person name="Kawachi M."/>
            <person name="Higashiyama T."/>
            <person name="Nozaki H."/>
        </authorList>
    </citation>
    <scope>NUCLEOTIDE SEQUENCE [LARGE SCALE GENOMIC DNA]</scope>
    <source>
        <strain evidence="3 4">NIES-4479</strain>
    </source>
</reference>
<dbReference type="AlphaFoldDB" id="A0A9W6C176"/>
<evidence type="ECO:0000256" key="1">
    <source>
        <dbReference type="SAM" id="MobiDB-lite"/>
    </source>
</evidence>
<feature type="compositionally biased region" description="Gly residues" evidence="1">
    <location>
        <begin position="324"/>
        <end position="339"/>
    </location>
</feature>
<keyword evidence="4" id="KW-1185">Reference proteome</keyword>
<dbReference type="Proteomes" id="UP001165080">
    <property type="component" value="Unassembled WGS sequence"/>
</dbReference>
<accession>A0A9W6C176</accession>
<evidence type="ECO:0000313" key="3">
    <source>
        <dbReference type="EMBL" id="GLC61612.1"/>
    </source>
</evidence>
<organism evidence="3 4">
    <name type="scientific">Pleodorina starrii</name>
    <dbReference type="NCBI Taxonomy" id="330485"/>
    <lineage>
        <taxon>Eukaryota</taxon>
        <taxon>Viridiplantae</taxon>
        <taxon>Chlorophyta</taxon>
        <taxon>core chlorophytes</taxon>
        <taxon>Chlorophyceae</taxon>
        <taxon>CS clade</taxon>
        <taxon>Chlamydomonadales</taxon>
        <taxon>Volvocaceae</taxon>
        <taxon>Pleodorina</taxon>
    </lineage>
</organism>
<feature type="chain" id="PRO_5040988669" evidence="2">
    <location>
        <begin position="25"/>
        <end position="389"/>
    </location>
</feature>
<evidence type="ECO:0000313" key="4">
    <source>
        <dbReference type="Proteomes" id="UP001165080"/>
    </source>
</evidence>
<feature type="signal peptide" evidence="2">
    <location>
        <begin position="1"/>
        <end position="24"/>
    </location>
</feature>
<name>A0A9W6C176_9CHLO</name>
<feature type="region of interest" description="Disordered" evidence="1">
    <location>
        <begin position="285"/>
        <end position="347"/>
    </location>
</feature>
<feature type="compositionally biased region" description="Low complexity" evidence="1">
    <location>
        <begin position="304"/>
        <end position="323"/>
    </location>
</feature>
<evidence type="ECO:0000256" key="2">
    <source>
        <dbReference type="SAM" id="SignalP"/>
    </source>
</evidence>
<gene>
    <name evidence="3" type="primary">PLESTB002904</name>
    <name evidence="3" type="ORF">PLESTB_001782600</name>
</gene>
<proteinExistence type="predicted"/>
<keyword evidence="2" id="KW-0732">Signal</keyword>
<comment type="caution">
    <text evidence="3">The sequence shown here is derived from an EMBL/GenBank/DDBJ whole genome shotgun (WGS) entry which is preliminary data.</text>
</comment>
<dbReference type="EMBL" id="BRXU01000048">
    <property type="protein sequence ID" value="GLC61612.1"/>
    <property type="molecule type" value="Genomic_DNA"/>
</dbReference>
<sequence length="389" mass="40744">MFRVAHCWELVPLQLELVALVARAAPTMRAEQLPAALGLWGELRRLGALAAQAAAAPAGGGGRREGDRVEAVLRSRLHKAAAASSCLVQPDNLEEVMEAALLAAASEPEGGAGADVCPFVALQGACVQLAVSLLVDGDSGGVGNGRSGSGSCGGGAAAGRSATRFACRFRVWPVLFRAMRWWRRRLATSLRDGGETLEELLLLLRDLELCGYPWGELLRNVRPHTALEVLQALVSGPDTTCCEVHQFVQKQAYCKLATMAPAQRLQLPPSFRTPGHPDFEALREAAAATDECSSYEERRPLPTQPQQPGLPEGATTTTGAGATSAGGGCGGFGGGGGTPSGAPPLPLPEVVAAALRSGQRLSRQCDEWHQGKQEQILAARGTSAAHSRR</sequence>